<dbReference type="EMBL" id="JASVWF010000003">
    <property type="protein sequence ID" value="MDL5157622.1"/>
    <property type="molecule type" value="Genomic_DNA"/>
</dbReference>
<gene>
    <name evidence="1" type="ORF">QRT03_16780</name>
</gene>
<organism evidence="1 2">
    <name type="scientific">Actinomycetospora termitidis</name>
    <dbReference type="NCBI Taxonomy" id="3053470"/>
    <lineage>
        <taxon>Bacteria</taxon>
        <taxon>Bacillati</taxon>
        <taxon>Actinomycetota</taxon>
        <taxon>Actinomycetes</taxon>
        <taxon>Pseudonocardiales</taxon>
        <taxon>Pseudonocardiaceae</taxon>
        <taxon>Actinomycetospora</taxon>
    </lineage>
</organism>
<evidence type="ECO:0000313" key="1">
    <source>
        <dbReference type="EMBL" id="MDL5157622.1"/>
    </source>
</evidence>
<accession>A0ABT7MCR0</accession>
<proteinExistence type="predicted"/>
<name>A0ABT7MCR0_9PSEU</name>
<protein>
    <submittedName>
        <fullName evidence="1">Uncharacterized protein</fullName>
    </submittedName>
</protein>
<sequence length="47" mass="4846">MPFAPIGGFAGAGAQDQRLPRAAYLVEDDPDALAGELPRVVPPVIGE</sequence>
<evidence type="ECO:0000313" key="2">
    <source>
        <dbReference type="Proteomes" id="UP001231924"/>
    </source>
</evidence>
<dbReference type="RefSeq" id="WP_286054071.1">
    <property type="nucleotide sequence ID" value="NZ_JASVWF010000003.1"/>
</dbReference>
<keyword evidence="2" id="KW-1185">Reference proteome</keyword>
<dbReference type="Proteomes" id="UP001231924">
    <property type="component" value="Unassembled WGS sequence"/>
</dbReference>
<reference evidence="1 2" key="1">
    <citation type="submission" date="2023-06" db="EMBL/GenBank/DDBJ databases">
        <title>Actinomycetospora Odt1-22.</title>
        <authorList>
            <person name="Supong K."/>
        </authorList>
    </citation>
    <scope>NUCLEOTIDE SEQUENCE [LARGE SCALE GENOMIC DNA]</scope>
    <source>
        <strain evidence="1 2">Odt1-22</strain>
    </source>
</reference>
<comment type="caution">
    <text evidence="1">The sequence shown here is derived from an EMBL/GenBank/DDBJ whole genome shotgun (WGS) entry which is preliminary data.</text>
</comment>